<dbReference type="UniPathway" id="UPA00219"/>
<dbReference type="PRINTS" id="PR00725">
    <property type="entry name" value="DADACBPTASE1"/>
</dbReference>
<evidence type="ECO:0000256" key="7">
    <source>
        <dbReference type="ARBA" id="ARBA00022729"/>
    </source>
</evidence>
<keyword evidence="9" id="KW-0133">Cell shape</keyword>
<dbReference type="EC" id="3.4.16.4" evidence="4"/>
<keyword evidence="13" id="KW-0472">Membrane</keyword>
<evidence type="ECO:0000256" key="5">
    <source>
        <dbReference type="ARBA" id="ARBA00022645"/>
    </source>
</evidence>
<name>A0A3B0XJH6_9ZZZZ</name>
<evidence type="ECO:0000313" key="15">
    <source>
        <dbReference type="EMBL" id="VAW64383.1"/>
    </source>
</evidence>
<evidence type="ECO:0000256" key="3">
    <source>
        <dbReference type="ARBA" id="ARBA00007164"/>
    </source>
</evidence>
<evidence type="ECO:0000256" key="4">
    <source>
        <dbReference type="ARBA" id="ARBA00012448"/>
    </source>
</evidence>
<organism evidence="15">
    <name type="scientific">hydrothermal vent metagenome</name>
    <dbReference type="NCBI Taxonomy" id="652676"/>
    <lineage>
        <taxon>unclassified sequences</taxon>
        <taxon>metagenomes</taxon>
        <taxon>ecological metagenomes</taxon>
    </lineage>
</organism>
<dbReference type="InterPro" id="IPR015956">
    <property type="entry name" value="Peniciliin-bd_prot_C_sf"/>
</dbReference>
<keyword evidence="11" id="KW-0961">Cell wall biogenesis/degradation</keyword>
<dbReference type="GO" id="GO:0009002">
    <property type="term" value="F:serine-type D-Ala-D-Ala carboxypeptidase activity"/>
    <property type="evidence" value="ECO:0007669"/>
    <property type="project" value="UniProtKB-EC"/>
</dbReference>
<dbReference type="Pfam" id="PF07943">
    <property type="entry name" value="PBP5_C"/>
    <property type="match status" value="1"/>
</dbReference>
<dbReference type="SUPFAM" id="SSF56601">
    <property type="entry name" value="beta-lactamase/transpeptidase-like"/>
    <property type="match status" value="1"/>
</dbReference>
<comment type="function">
    <text evidence="1">Removes C-terminal D-alanyl residues from sugar-peptide cell wall precursors.</text>
</comment>
<comment type="similarity">
    <text evidence="3">Belongs to the peptidase S11 family.</text>
</comment>
<dbReference type="AlphaFoldDB" id="A0A3B0XJH6"/>
<dbReference type="Pfam" id="PF00768">
    <property type="entry name" value="Peptidase_S11"/>
    <property type="match status" value="1"/>
</dbReference>
<evidence type="ECO:0000256" key="2">
    <source>
        <dbReference type="ARBA" id="ARBA00004752"/>
    </source>
</evidence>
<keyword evidence="5 15" id="KW-0121">Carboxypeptidase</keyword>
<dbReference type="Gene3D" id="3.40.710.10">
    <property type="entry name" value="DD-peptidase/beta-lactamase superfamily"/>
    <property type="match status" value="1"/>
</dbReference>
<protein>
    <recommendedName>
        <fullName evidence="4">serine-type D-Ala-D-Ala carboxypeptidase</fullName>
        <ecNumber evidence="4">3.4.16.4</ecNumber>
    </recommendedName>
</protein>
<accession>A0A3B0XJH6</accession>
<feature type="transmembrane region" description="Helical" evidence="13">
    <location>
        <begin position="37"/>
        <end position="55"/>
    </location>
</feature>
<evidence type="ECO:0000256" key="10">
    <source>
        <dbReference type="ARBA" id="ARBA00022984"/>
    </source>
</evidence>
<dbReference type="GO" id="GO:0071555">
    <property type="term" value="P:cell wall organization"/>
    <property type="evidence" value="ECO:0007669"/>
    <property type="project" value="UniProtKB-KW"/>
</dbReference>
<dbReference type="EMBL" id="UOFJ01000129">
    <property type="protein sequence ID" value="VAW64383.1"/>
    <property type="molecule type" value="Genomic_DNA"/>
</dbReference>
<keyword evidence="7" id="KW-0732">Signal</keyword>
<evidence type="ECO:0000256" key="6">
    <source>
        <dbReference type="ARBA" id="ARBA00022670"/>
    </source>
</evidence>
<evidence type="ECO:0000256" key="1">
    <source>
        <dbReference type="ARBA" id="ARBA00003217"/>
    </source>
</evidence>
<proteinExistence type="inferred from homology"/>
<sequence>MNRKAISSSLLIEKTTAIIPRIFPLIFSAKSQSGGRTWAITLFFYSLLVFAQFAFQATAQSAAMPAPPVPAPPVPAPPQLAAKSFILVDFNSGRVLAEKNINKKVEPASITKLMTAYAVYKELSAGRLSLDEKVTISKKAWRMKGSKMFIEVGKKISVEDLLKGLIIQSGNDATVALAEHIAGSESSFADLMNQYAQQLGMYDTNFVNSTGWPNKNHLTTAGDLVKLASAIIREFPEHYAWYKQKEFTYNKIKQSNRNKLLWRDKSVDGFKTGHTESAGYCLVSSAIRNDMRLIAVVLGTRSEKTREDVSQSLLSYGFRFYESNKLYGGGETLNSARIWKGAMENINLGIEEDLFVTIPRGQYKKLDATMDINSNIEAPVQKGEKMGRVSVKLDGKEIVTQTLVALQTVEEGSFWQRSKDQILQMFE</sequence>
<dbReference type="InterPro" id="IPR037167">
    <property type="entry name" value="Peptidase_S11_C_sf"/>
</dbReference>
<dbReference type="SUPFAM" id="SSF69189">
    <property type="entry name" value="Penicillin-binding protein associated domain"/>
    <property type="match status" value="1"/>
</dbReference>
<dbReference type="PANTHER" id="PTHR21581:SF6">
    <property type="entry name" value="TRAFFICKING PROTEIN PARTICLE COMPLEX SUBUNIT 12"/>
    <property type="match status" value="1"/>
</dbReference>
<evidence type="ECO:0000256" key="12">
    <source>
        <dbReference type="ARBA" id="ARBA00034000"/>
    </source>
</evidence>
<dbReference type="GO" id="GO:0006508">
    <property type="term" value="P:proteolysis"/>
    <property type="evidence" value="ECO:0007669"/>
    <property type="project" value="UniProtKB-KW"/>
</dbReference>
<keyword evidence="13" id="KW-0812">Transmembrane</keyword>
<dbReference type="Gene3D" id="2.60.410.10">
    <property type="entry name" value="D-Ala-D-Ala carboxypeptidase, C-terminal domain"/>
    <property type="match status" value="1"/>
</dbReference>
<dbReference type="InterPro" id="IPR018044">
    <property type="entry name" value="Peptidase_S11"/>
</dbReference>
<dbReference type="InterPro" id="IPR012338">
    <property type="entry name" value="Beta-lactam/transpept-like"/>
</dbReference>
<feature type="domain" description="Peptidase S11 D-Ala-D-Ala carboxypeptidase A C-terminal" evidence="14">
    <location>
        <begin position="321"/>
        <end position="411"/>
    </location>
</feature>
<evidence type="ECO:0000259" key="14">
    <source>
        <dbReference type="SMART" id="SM00936"/>
    </source>
</evidence>
<reference evidence="15" key="1">
    <citation type="submission" date="2018-06" db="EMBL/GenBank/DDBJ databases">
        <authorList>
            <person name="Zhirakovskaya E."/>
        </authorList>
    </citation>
    <scope>NUCLEOTIDE SEQUENCE</scope>
</reference>
<dbReference type="PANTHER" id="PTHR21581">
    <property type="entry name" value="D-ALANYL-D-ALANINE CARBOXYPEPTIDASE"/>
    <property type="match status" value="1"/>
</dbReference>
<evidence type="ECO:0000256" key="13">
    <source>
        <dbReference type="SAM" id="Phobius"/>
    </source>
</evidence>
<keyword evidence="6" id="KW-0645">Protease</keyword>
<evidence type="ECO:0000256" key="8">
    <source>
        <dbReference type="ARBA" id="ARBA00022801"/>
    </source>
</evidence>
<comment type="catalytic activity">
    <reaction evidence="12">
        <text>Preferential cleavage: (Ac)2-L-Lys-D-Ala-|-D-Ala. Also transpeptidation of peptidyl-alanyl moieties that are N-acyl substituents of D-alanine.</text>
        <dbReference type="EC" id="3.4.16.4"/>
    </reaction>
</comment>
<gene>
    <name evidence="15" type="ORF">MNBD_GAMMA10-1192</name>
</gene>
<dbReference type="InterPro" id="IPR012907">
    <property type="entry name" value="Peptidase_S11_C"/>
</dbReference>
<evidence type="ECO:0000256" key="11">
    <source>
        <dbReference type="ARBA" id="ARBA00023316"/>
    </source>
</evidence>
<dbReference type="GO" id="GO:0009252">
    <property type="term" value="P:peptidoglycan biosynthetic process"/>
    <property type="evidence" value="ECO:0007669"/>
    <property type="project" value="UniProtKB-UniPathway"/>
</dbReference>
<evidence type="ECO:0000256" key="9">
    <source>
        <dbReference type="ARBA" id="ARBA00022960"/>
    </source>
</evidence>
<keyword evidence="10" id="KW-0573">Peptidoglycan synthesis</keyword>
<dbReference type="GO" id="GO:0008360">
    <property type="term" value="P:regulation of cell shape"/>
    <property type="evidence" value="ECO:0007669"/>
    <property type="project" value="UniProtKB-KW"/>
</dbReference>
<keyword evidence="8 15" id="KW-0378">Hydrolase</keyword>
<comment type="pathway">
    <text evidence="2">Cell wall biogenesis; peptidoglycan biosynthesis.</text>
</comment>
<keyword evidence="13" id="KW-1133">Transmembrane helix</keyword>
<dbReference type="SMART" id="SM00936">
    <property type="entry name" value="PBP5_C"/>
    <property type="match status" value="1"/>
</dbReference>
<dbReference type="InterPro" id="IPR001967">
    <property type="entry name" value="Peptidase_S11_N"/>
</dbReference>